<keyword evidence="12 13" id="KW-0449">Lipoprotein</keyword>
<dbReference type="Pfam" id="PF03550">
    <property type="entry name" value="LolB"/>
    <property type="match status" value="1"/>
</dbReference>
<dbReference type="RefSeq" id="WP_183969375.1">
    <property type="nucleotide sequence ID" value="NZ_BAABEW010000007.1"/>
</dbReference>
<evidence type="ECO:0000256" key="1">
    <source>
        <dbReference type="ARBA" id="ARBA00004459"/>
    </source>
</evidence>
<evidence type="ECO:0000256" key="3">
    <source>
        <dbReference type="ARBA" id="ARBA00011245"/>
    </source>
</evidence>
<evidence type="ECO:0000313" key="13">
    <source>
        <dbReference type="EMBL" id="MBB5273102.1"/>
    </source>
</evidence>
<proteinExistence type="inferred from homology"/>
<evidence type="ECO:0000256" key="11">
    <source>
        <dbReference type="ARBA" id="ARBA00023237"/>
    </source>
</evidence>
<dbReference type="CDD" id="cd16326">
    <property type="entry name" value="LolB"/>
    <property type="match status" value="1"/>
</dbReference>
<keyword evidence="6" id="KW-0732">Signal</keyword>
<dbReference type="GO" id="GO:0015031">
    <property type="term" value="P:protein transport"/>
    <property type="evidence" value="ECO:0007669"/>
    <property type="project" value="UniProtKB-KW"/>
</dbReference>
<reference evidence="13 14" key="1">
    <citation type="submission" date="2020-08" db="EMBL/GenBank/DDBJ databases">
        <title>Genomic Encyclopedia of Type Strains, Phase IV (KMG-IV): sequencing the most valuable type-strain genomes for metagenomic binning, comparative biology and taxonomic classification.</title>
        <authorList>
            <person name="Goeker M."/>
        </authorList>
    </citation>
    <scope>NUCLEOTIDE SEQUENCE [LARGE SCALE GENOMIC DNA]</scope>
    <source>
        <strain evidence="13 14">DSM 29781</strain>
    </source>
</reference>
<comment type="subunit">
    <text evidence="3">Monomer.</text>
</comment>
<keyword evidence="10" id="KW-0143">Chaperone</keyword>
<keyword evidence="5" id="KW-0813">Transport</keyword>
<dbReference type="Proteomes" id="UP000532440">
    <property type="component" value="Unassembled WGS sequence"/>
</dbReference>
<evidence type="ECO:0000256" key="5">
    <source>
        <dbReference type="ARBA" id="ARBA00022448"/>
    </source>
</evidence>
<comment type="caution">
    <text evidence="13">The sequence shown here is derived from an EMBL/GenBank/DDBJ whole genome shotgun (WGS) entry which is preliminary data.</text>
</comment>
<dbReference type="Gene3D" id="2.50.20.10">
    <property type="entry name" value="Lipoprotein localisation LolA/LolB/LppX"/>
    <property type="match status" value="1"/>
</dbReference>
<comment type="subcellular location">
    <subcellularLocation>
        <location evidence="1">Cell outer membrane</location>
        <topology evidence="1">Lipid-anchor</topology>
    </subcellularLocation>
</comment>
<organism evidence="13 14">
    <name type="scientific">Quisquiliibacterium transsilvanicum</name>
    <dbReference type="NCBI Taxonomy" id="1549638"/>
    <lineage>
        <taxon>Bacteria</taxon>
        <taxon>Pseudomonadati</taxon>
        <taxon>Pseudomonadota</taxon>
        <taxon>Betaproteobacteria</taxon>
        <taxon>Burkholderiales</taxon>
        <taxon>Burkholderiaceae</taxon>
        <taxon>Quisquiliibacterium</taxon>
    </lineage>
</organism>
<evidence type="ECO:0000256" key="12">
    <source>
        <dbReference type="ARBA" id="ARBA00023288"/>
    </source>
</evidence>
<evidence type="ECO:0000313" key="14">
    <source>
        <dbReference type="Proteomes" id="UP000532440"/>
    </source>
</evidence>
<keyword evidence="7" id="KW-0653">Protein transport</keyword>
<evidence type="ECO:0000256" key="9">
    <source>
        <dbReference type="ARBA" id="ARBA00023139"/>
    </source>
</evidence>
<protein>
    <recommendedName>
        <fullName evidence="4">Outer-membrane lipoprotein LolB</fullName>
    </recommendedName>
</protein>
<sequence>MSRSDAGTVRARRLAGVFCGAALLAAGCATPVAPTGPGEQGRAWAGRFAVTWTPESPPPREESASGRFTLREAGDRTELEVFSPFGQTVARALAQPGSAVLETADGRRFEAGNPEALTESVLGWRAPVQQLPGWLRGNLPDQFVDSGWRVSVDAREGGRPQRLTLTWPAEVVASAWRTVTIRLLLDPQDPAAGAAGAR</sequence>
<dbReference type="EMBL" id="JACHGB010000006">
    <property type="protein sequence ID" value="MBB5273102.1"/>
    <property type="molecule type" value="Genomic_DNA"/>
</dbReference>
<evidence type="ECO:0000256" key="2">
    <source>
        <dbReference type="ARBA" id="ARBA00009696"/>
    </source>
</evidence>
<keyword evidence="14" id="KW-1185">Reference proteome</keyword>
<comment type="similarity">
    <text evidence="2">Belongs to the LolB family.</text>
</comment>
<dbReference type="InterPro" id="IPR029046">
    <property type="entry name" value="LolA/LolB/LppX"/>
</dbReference>
<dbReference type="SUPFAM" id="SSF89392">
    <property type="entry name" value="Prokaryotic lipoproteins and lipoprotein localization factors"/>
    <property type="match status" value="1"/>
</dbReference>
<evidence type="ECO:0000256" key="6">
    <source>
        <dbReference type="ARBA" id="ARBA00022729"/>
    </source>
</evidence>
<dbReference type="PROSITE" id="PS51257">
    <property type="entry name" value="PROKAR_LIPOPROTEIN"/>
    <property type="match status" value="1"/>
</dbReference>
<dbReference type="AlphaFoldDB" id="A0A7W8M9Y0"/>
<accession>A0A7W8M9Y0</accession>
<dbReference type="InterPro" id="IPR004565">
    <property type="entry name" value="OM_lipoprot_LolB"/>
</dbReference>
<gene>
    <name evidence="13" type="ORF">HNQ70_003130</name>
</gene>
<evidence type="ECO:0000256" key="8">
    <source>
        <dbReference type="ARBA" id="ARBA00023136"/>
    </source>
</evidence>
<keyword evidence="9" id="KW-0564">Palmitate</keyword>
<evidence type="ECO:0000256" key="4">
    <source>
        <dbReference type="ARBA" id="ARBA00016202"/>
    </source>
</evidence>
<name>A0A7W8M9Y0_9BURK</name>
<dbReference type="GO" id="GO:0009279">
    <property type="term" value="C:cell outer membrane"/>
    <property type="evidence" value="ECO:0007669"/>
    <property type="project" value="UniProtKB-SubCell"/>
</dbReference>
<evidence type="ECO:0000256" key="7">
    <source>
        <dbReference type="ARBA" id="ARBA00022927"/>
    </source>
</evidence>
<evidence type="ECO:0000256" key="10">
    <source>
        <dbReference type="ARBA" id="ARBA00023186"/>
    </source>
</evidence>
<keyword evidence="11" id="KW-0998">Cell outer membrane</keyword>
<keyword evidence="8" id="KW-0472">Membrane</keyword>